<comment type="caution">
    <text evidence="3">The sequence shown here is derived from an EMBL/GenBank/DDBJ whole genome shotgun (WGS) entry which is preliminary data.</text>
</comment>
<keyword evidence="4" id="KW-1185">Reference proteome</keyword>
<organism evidence="3 4">
    <name type="scientific">Elysia marginata</name>
    <dbReference type="NCBI Taxonomy" id="1093978"/>
    <lineage>
        <taxon>Eukaryota</taxon>
        <taxon>Metazoa</taxon>
        <taxon>Spiralia</taxon>
        <taxon>Lophotrochozoa</taxon>
        <taxon>Mollusca</taxon>
        <taxon>Gastropoda</taxon>
        <taxon>Heterobranchia</taxon>
        <taxon>Euthyneura</taxon>
        <taxon>Panpulmonata</taxon>
        <taxon>Sacoglossa</taxon>
        <taxon>Placobranchoidea</taxon>
        <taxon>Plakobranchidae</taxon>
        <taxon>Elysia</taxon>
    </lineage>
</organism>
<dbReference type="InterPro" id="IPR039144">
    <property type="entry name" value="Aveugle-like_SAM_dom"/>
</dbReference>
<dbReference type="CDD" id="cd09510">
    <property type="entry name" value="SAM_aveugle-like"/>
    <property type="match status" value="1"/>
</dbReference>
<dbReference type="Pfam" id="PF07647">
    <property type="entry name" value="SAM_2"/>
    <property type="match status" value="1"/>
</dbReference>
<proteinExistence type="predicted"/>
<protein>
    <submittedName>
        <fullName evidence="3">Sterile alpha motif domain-containing protein 12</fullName>
    </submittedName>
</protein>
<dbReference type="Gene3D" id="1.10.150.50">
    <property type="entry name" value="Transcription Factor, Ets-1"/>
    <property type="match status" value="1"/>
</dbReference>
<dbReference type="InterPro" id="IPR052268">
    <property type="entry name" value="SAM_domain-containing_protein"/>
</dbReference>
<dbReference type="PROSITE" id="PS50105">
    <property type="entry name" value="SAM_DOMAIN"/>
    <property type="match status" value="1"/>
</dbReference>
<dbReference type="PANTHER" id="PTHR20843">
    <property type="entry name" value="STERILE ALPHA MOTIF DOMAIN CONTAINING PROTEIN 10"/>
    <property type="match status" value="1"/>
</dbReference>
<dbReference type="GO" id="GO:0009898">
    <property type="term" value="C:cytoplasmic side of plasma membrane"/>
    <property type="evidence" value="ECO:0007669"/>
    <property type="project" value="TreeGrafter"/>
</dbReference>
<feature type="domain" description="SAM" evidence="2">
    <location>
        <begin position="63"/>
        <end position="129"/>
    </location>
</feature>
<accession>A0AAV4EVQ4</accession>
<evidence type="ECO:0000259" key="2">
    <source>
        <dbReference type="PROSITE" id="PS50105"/>
    </source>
</evidence>
<dbReference type="AlphaFoldDB" id="A0AAV4EVQ4"/>
<dbReference type="GO" id="GO:0007169">
    <property type="term" value="P:cell surface receptor protein tyrosine kinase signaling pathway"/>
    <property type="evidence" value="ECO:0007669"/>
    <property type="project" value="TreeGrafter"/>
</dbReference>
<evidence type="ECO:0000313" key="4">
    <source>
        <dbReference type="Proteomes" id="UP000762676"/>
    </source>
</evidence>
<feature type="compositionally biased region" description="Basic and acidic residues" evidence="1">
    <location>
        <begin position="7"/>
        <end position="16"/>
    </location>
</feature>
<dbReference type="EMBL" id="BMAT01007449">
    <property type="protein sequence ID" value="GFR64533.1"/>
    <property type="molecule type" value="Genomic_DNA"/>
</dbReference>
<dbReference type="InterPro" id="IPR013761">
    <property type="entry name" value="SAM/pointed_sf"/>
</dbReference>
<dbReference type="SMART" id="SM00454">
    <property type="entry name" value="SAM"/>
    <property type="match status" value="1"/>
</dbReference>
<feature type="region of interest" description="Disordered" evidence="1">
    <location>
        <begin position="1"/>
        <end position="33"/>
    </location>
</feature>
<sequence>MASANHNDTKRADSSDKGSSGVQSDTTDKMPGATLEAKPVVNYVDGFAVKRGMKGRAKPLHFWTSADVNKWLRKHGGLYYELYGDLLSKHEVTGRTLIRITDLKLERMGILDSTHRHDLMQFILRLRLKHEMLDMRSHHQRGSGFELKLPEARQSSLDKAPSEKFLNVK</sequence>
<dbReference type="PANTHER" id="PTHR20843:SF0">
    <property type="entry name" value="PROTEIN AVEUGLE"/>
    <property type="match status" value="1"/>
</dbReference>
<dbReference type="SUPFAM" id="SSF47769">
    <property type="entry name" value="SAM/Pointed domain"/>
    <property type="match status" value="1"/>
</dbReference>
<dbReference type="InterPro" id="IPR001660">
    <property type="entry name" value="SAM"/>
</dbReference>
<gene>
    <name evidence="3" type="ORF">ElyMa_003633300</name>
</gene>
<dbReference type="Proteomes" id="UP000762676">
    <property type="component" value="Unassembled WGS sequence"/>
</dbReference>
<reference evidence="3 4" key="1">
    <citation type="journal article" date="2021" name="Elife">
        <title>Chloroplast acquisition without the gene transfer in kleptoplastic sea slugs, Plakobranchus ocellatus.</title>
        <authorList>
            <person name="Maeda T."/>
            <person name="Takahashi S."/>
            <person name="Yoshida T."/>
            <person name="Shimamura S."/>
            <person name="Takaki Y."/>
            <person name="Nagai Y."/>
            <person name="Toyoda A."/>
            <person name="Suzuki Y."/>
            <person name="Arimoto A."/>
            <person name="Ishii H."/>
            <person name="Satoh N."/>
            <person name="Nishiyama T."/>
            <person name="Hasebe M."/>
            <person name="Maruyama T."/>
            <person name="Minagawa J."/>
            <person name="Obokata J."/>
            <person name="Shigenobu S."/>
        </authorList>
    </citation>
    <scope>NUCLEOTIDE SEQUENCE [LARGE SCALE GENOMIC DNA]</scope>
</reference>
<evidence type="ECO:0000313" key="3">
    <source>
        <dbReference type="EMBL" id="GFR64533.1"/>
    </source>
</evidence>
<name>A0AAV4EVQ4_9GAST</name>
<evidence type="ECO:0000256" key="1">
    <source>
        <dbReference type="SAM" id="MobiDB-lite"/>
    </source>
</evidence>